<keyword evidence="3" id="KW-1185">Reference proteome</keyword>
<evidence type="ECO:0000313" key="3">
    <source>
        <dbReference type="Proteomes" id="UP000243579"/>
    </source>
</evidence>
<dbReference type="CDD" id="cd04508">
    <property type="entry name" value="Tudor_SF"/>
    <property type="match status" value="1"/>
</dbReference>
<feature type="region of interest" description="Disordered" evidence="1">
    <location>
        <begin position="1321"/>
        <end position="1350"/>
    </location>
</feature>
<reference evidence="2 3" key="1">
    <citation type="journal article" date="2014" name="Genome Biol. Evol.">
        <title>The secreted proteins of Achlya hypogyna and Thraustotheca clavata identify the ancestral oomycete secretome and reveal gene acquisitions by horizontal gene transfer.</title>
        <authorList>
            <person name="Misner I."/>
            <person name="Blouin N."/>
            <person name="Leonard G."/>
            <person name="Richards T.A."/>
            <person name="Lane C.E."/>
        </authorList>
    </citation>
    <scope>NUCLEOTIDE SEQUENCE [LARGE SCALE GENOMIC DNA]</scope>
    <source>
        <strain evidence="2 3">ATCC 48635</strain>
    </source>
</reference>
<dbReference type="OrthoDB" id="78959at2759"/>
<protein>
    <submittedName>
        <fullName evidence="2">Uncharacterized protein</fullName>
    </submittedName>
</protein>
<feature type="compositionally biased region" description="Basic residues" evidence="1">
    <location>
        <begin position="1341"/>
        <end position="1350"/>
    </location>
</feature>
<dbReference type="Proteomes" id="UP000243579">
    <property type="component" value="Unassembled WGS sequence"/>
</dbReference>
<evidence type="ECO:0000313" key="2">
    <source>
        <dbReference type="EMBL" id="OQR84474.1"/>
    </source>
</evidence>
<feature type="region of interest" description="Disordered" evidence="1">
    <location>
        <begin position="701"/>
        <end position="723"/>
    </location>
</feature>
<gene>
    <name evidence="2" type="ORF">ACHHYP_13336</name>
</gene>
<dbReference type="EMBL" id="JNBR01001855">
    <property type="protein sequence ID" value="OQR84474.1"/>
    <property type="molecule type" value="Genomic_DNA"/>
</dbReference>
<feature type="region of interest" description="Disordered" evidence="1">
    <location>
        <begin position="757"/>
        <end position="779"/>
    </location>
</feature>
<dbReference type="PROSITE" id="PS00307">
    <property type="entry name" value="LECTIN_LEGUME_BETA"/>
    <property type="match status" value="1"/>
</dbReference>
<feature type="region of interest" description="Disordered" evidence="1">
    <location>
        <begin position="118"/>
        <end position="147"/>
    </location>
</feature>
<sequence>MPADNHLKVNVEATAKATTTTSPKRSSPDAQRHHGLHLAPRSPEKERPGFSTKELYDGLRSRDPTSKWQAGDYVFAKVSPTETLAGHIQKVIAPYVYMIVFDDATVVDEVLESDIDANRRPVEDSDTDYEAGRSTPQLASVNYPSPEVADEENDQTLLDTVMQGPNLEILRPQSDCGPQPALSSRVSFTSSLLYPSGDESSSLEMPMAEILVFDLAKKQQERLRKVHERLQEVKERLRVLYKPLVTASNALVRGAIVMVTTAPCFFGRLESINAESNTCQICTIAATDHEVCIDVGLHEIRVVNAAHELVSQHQELSKQVDCFYPGARVLMMQGDTNHLQAAVVVRRLSPTHCELYHEKSKVAVLNAHIHQLVAVSSEKDSAHEVQLQPLLKVIVGSLEFTIHEQVTVQDVEAGSAAHGVITEICSLQSVVVEFESGEVSTGVPTSSLRKYSRNRDPTQYFGSINLSSTFGLDSNDAQEVDQWVVANHPMSNLPERCRIVAVNGHYYDLQFADGATIAHIHRKQVKSNTVSSVSSKPEAFELHAYVLATSPRFQRYCTGQIARVEATNPVSYTVVFDYGETLTGVPHEHVQRLENTKVLTPRKRITHIWRSVNGLDAVEDTTTSYACHGDLMLHKMLCGAKKKDVAPVQVGDAVLATFHNSHKYFLGVVREVSLEGDGTADIQFASTLDVPNVPLRKVLPINQPPPRAFQADGKPPLTKGNSSDAAARRILAALFTQSSSLGGTMEEAPREGKLRHNSVPLLDSSGNSKASTTRQSVAGGSFCGHRSSFASSRVASHRPSVATIEDEEEERQRLAVALAQVTQVTDGFCAGQAVSLVNDGAYHGHVQSIDALHVYTVVLDDATILEGVAGGDLEARPLPIYNDDSPFDPDDGLEYTLWWLPRIQAYPSEDRSTSCCGTELSAIERANGADTAAATAPPDLVQHIEKLQVHLATRRETKPPPMEIAVGADVLVRGPPAYFGCIHVVHEGGLLVDILDGQHHVHTQVATRLVEIIDINAQLEAHHKYLTTKLNEPPSPPYPVVTAQTQITDGDATFTIHARVLLRETMSTGLIVAINSNNTVAVELDTGDTDGCVTYGFDTVVASDEPLETYVTTSSISKAFNLSATSSAHASQHEGVWTSLPPLTGARRGSQSHMKVTFEANDLVLAFSPRWQQCCTGTVLDAQGGIATVVFDYGETVKDIPFTKIYDICYTKVVCDSRGHRLASAWNYSHGWEGVQDTSVACKGEVFLHQMLCVQAQVQAWQAQYHVGDVVLARYWGSPVYYRGIIVKIREDLTVNVMFESGHLQRNVPRSHLLPTTKEPIRIMDKSPDPGPTATTVAQATKHKPTPPPRMAKRTIIRRITHLLGFQKQK</sequence>
<dbReference type="InterPro" id="IPR019825">
    <property type="entry name" value="Lectin_legB_Mn/Ca_BS"/>
</dbReference>
<dbReference type="SUPFAM" id="SSF63748">
    <property type="entry name" value="Tudor/PWWP/MBT"/>
    <property type="match status" value="1"/>
</dbReference>
<feature type="compositionally biased region" description="Basic and acidic residues" evidence="1">
    <location>
        <begin position="42"/>
        <end position="63"/>
    </location>
</feature>
<feature type="compositionally biased region" description="Polar residues" evidence="1">
    <location>
        <begin position="764"/>
        <end position="778"/>
    </location>
</feature>
<proteinExistence type="predicted"/>
<dbReference type="Gene3D" id="2.30.30.140">
    <property type="match status" value="1"/>
</dbReference>
<name>A0A1V9YFE5_ACHHY</name>
<accession>A0A1V9YFE5</accession>
<feature type="compositionally biased region" description="Polar residues" evidence="1">
    <location>
        <begin position="134"/>
        <end position="143"/>
    </location>
</feature>
<evidence type="ECO:0000256" key="1">
    <source>
        <dbReference type="SAM" id="MobiDB-lite"/>
    </source>
</evidence>
<comment type="caution">
    <text evidence="2">The sequence shown here is derived from an EMBL/GenBank/DDBJ whole genome shotgun (WGS) entry which is preliminary data.</text>
</comment>
<organism evidence="2 3">
    <name type="scientific">Achlya hypogyna</name>
    <name type="common">Oomycete</name>
    <name type="synonym">Protoachlya hypogyna</name>
    <dbReference type="NCBI Taxonomy" id="1202772"/>
    <lineage>
        <taxon>Eukaryota</taxon>
        <taxon>Sar</taxon>
        <taxon>Stramenopiles</taxon>
        <taxon>Oomycota</taxon>
        <taxon>Saprolegniomycetes</taxon>
        <taxon>Saprolegniales</taxon>
        <taxon>Achlyaceae</taxon>
        <taxon>Achlya</taxon>
    </lineage>
</organism>
<feature type="region of interest" description="Disordered" evidence="1">
    <location>
        <begin position="1"/>
        <end position="63"/>
    </location>
</feature>
<dbReference type="STRING" id="1202772.A0A1V9YFE5"/>